<organism evidence="1 2">
    <name type="scientific">Amycolatopsis albispora</name>
    <dbReference type="NCBI Taxonomy" id="1804986"/>
    <lineage>
        <taxon>Bacteria</taxon>
        <taxon>Bacillati</taxon>
        <taxon>Actinomycetota</taxon>
        <taxon>Actinomycetes</taxon>
        <taxon>Pseudonocardiales</taxon>
        <taxon>Pseudonocardiaceae</taxon>
        <taxon>Amycolatopsis</taxon>
    </lineage>
</organism>
<accession>A0A344L3X8</accession>
<dbReference type="KEGG" id="aab:A4R43_09600"/>
<reference evidence="1 2" key="1">
    <citation type="submission" date="2016-04" db="EMBL/GenBank/DDBJ databases">
        <title>Complete genome sequence and analysis of deep-sea sediment isolate, Amycolatopsis sp. WP1.</title>
        <authorList>
            <person name="Wang H."/>
            <person name="Chen S."/>
            <person name="Wu Q."/>
        </authorList>
    </citation>
    <scope>NUCLEOTIDE SEQUENCE [LARGE SCALE GENOMIC DNA]</scope>
    <source>
        <strain evidence="1 2">WP1</strain>
    </source>
</reference>
<gene>
    <name evidence="1" type="ORF">A4R43_09600</name>
</gene>
<name>A0A344L3X8_9PSEU</name>
<evidence type="ECO:0000313" key="1">
    <source>
        <dbReference type="EMBL" id="AXB42752.1"/>
    </source>
</evidence>
<protein>
    <recommendedName>
        <fullName evidence="3">Oxidoreductase</fullName>
    </recommendedName>
</protein>
<keyword evidence="2" id="KW-1185">Reference proteome</keyword>
<proteinExistence type="predicted"/>
<sequence>MGALPTLRAATDPAVRGGDYSGPAGLFEIRGFPDRVTASARAHDVELRERLWAISAELTGVAYPPLTP</sequence>
<dbReference type="RefSeq" id="WP_236808870.1">
    <property type="nucleotide sequence ID" value="NZ_CP015163.1"/>
</dbReference>
<evidence type="ECO:0008006" key="3">
    <source>
        <dbReference type="Google" id="ProtNLM"/>
    </source>
</evidence>
<dbReference type="AlphaFoldDB" id="A0A344L3X8"/>
<dbReference type="EMBL" id="CP015163">
    <property type="protein sequence ID" value="AXB42752.1"/>
    <property type="molecule type" value="Genomic_DNA"/>
</dbReference>
<evidence type="ECO:0000313" key="2">
    <source>
        <dbReference type="Proteomes" id="UP000250434"/>
    </source>
</evidence>
<dbReference type="Proteomes" id="UP000250434">
    <property type="component" value="Chromosome"/>
</dbReference>